<dbReference type="CTD" id="8579176"/>
<organism evidence="4 5">
    <name type="scientific">Caenorhabditis briggsae</name>
    <dbReference type="NCBI Taxonomy" id="6238"/>
    <lineage>
        <taxon>Eukaryota</taxon>
        <taxon>Metazoa</taxon>
        <taxon>Ecdysozoa</taxon>
        <taxon>Nematoda</taxon>
        <taxon>Chromadorea</taxon>
        <taxon>Rhabditida</taxon>
        <taxon>Rhabditina</taxon>
        <taxon>Rhabditomorpha</taxon>
        <taxon>Rhabditoidea</taxon>
        <taxon>Rhabditidae</taxon>
        <taxon>Peloderinae</taxon>
        <taxon>Caenorhabditis</taxon>
    </lineage>
</organism>
<dbReference type="WormBase" id="CBG09699">
    <property type="protein sequence ID" value="CBP38582"/>
    <property type="gene ID" value="WBGene00031240"/>
</dbReference>
<evidence type="ECO:0000313" key="4">
    <source>
        <dbReference type="EMBL" id="CAP28929.2"/>
    </source>
</evidence>
<dbReference type="GO" id="GO:0016020">
    <property type="term" value="C:membrane"/>
    <property type="evidence" value="ECO:0000318"/>
    <property type="project" value="GO_Central"/>
</dbReference>
<dbReference type="eggNOG" id="KOG3773">
    <property type="taxonomic scope" value="Eukaryota"/>
</dbReference>
<feature type="domain" description="PNPLA" evidence="3">
    <location>
        <begin position="1"/>
        <end position="130"/>
    </location>
</feature>
<dbReference type="InParanoid" id="A8X8G8"/>
<dbReference type="PANTHER" id="PTHR12406">
    <property type="entry name" value="CALCIUM-INDEPENDENT PHOSPHOLIPASE A2 IPLA2 -RELATED"/>
    <property type="match status" value="1"/>
</dbReference>
<accession>A8X8G8</accession>
<dbReference type="OMA" id="KGEKWID"/>
<gene>
    <name evidence="4 6" type="ORF">CBG09699</name>
    <name evidence="4" type="ORF">CBG_09699</name>
</gene>
<evidence type="ECO:0000259" key="3">
    <source>
        <dbReference type="PROSITE" id="PS51635"/>
    </source>
</evidence>
<comment type="caution">
    <text evidence="2">Lacks conserved residue(s) required for the propagation of feature annotation.</text>
</comment>
<dbReference type="HOGENOM" id="CLU_018371_4_0_1"/>
<protein>
    <submittedName>
        <fullName evidence="4">Protein CBG09699</fullName>
    </submittedName>
</protein>
<dbReference type="SUPFAM" id="SSF52151">
    <property type="entry name" value="FabD/lysophospholipase-like"/>
    <property type="match status" value="1"/>
</dbReference>
<keyword evidence="5" id="KW-1185">Reference proteome</keyword>
<evidence type="ECO:0000313" key="6">
    <source>
        <dbReference type="WormBase" id="CBG09699"/>
    </source>
</evidence>
<dbReference type="PROSITE" id="PS51635">
    <property type="entry name" value="PNPLA"/>
    <property type="match status" value="1"/>
</dbReference>
<dbReference type="InterPro" id="IPR016035">
    <property type="entry name" value="Acyl_Trfase/lysoPLipase"/>
</dbReference>
<proteinExistence type="predicted"/>
<reference evidence="4 5" key="1">
    <citation type="journal article" date="2003" name="PLoS Biol.">
        <title>The genome sequence of Caenorhabditis briggsae: a platform for comparative genomics.</title>
        <authorList>
            <person name="Stein L.D."/>
            <person name="Bao Z."/>
            <person name="Blasiar D."/>
            <person name="Blumenthal T."/>
            <person name="Brent M.R."/>
            <person name="Chen N."/>
            <person name="Chinwalla A."/>
            <person name="Clarke L."/>
            <person name="Clee C."/>
            <person name="Coghlan A."/>
            <person name="Coulson A."/>
            <person name="D'Eustachio P."/>
            <person name="Fitch D.H."/>
            <person name="Fulton L.A."/>
            <person name="Fulton R.E."/>
            <person name="Griffiths-Jones S."/>
            <person name="Harris T.W."/>
            <person name="Hillier L.W."/>
            <person name="Kamath R."/>
            <person name="Kuwabara P.E."/>
            <person name="Mardis E.R."/>
            <person name="Marra M.A."/>
            <person name="Miner T.L."/>
            <person name="Minx P."/>
            <person name="Mullikin J.C."/>
            <person name="Plumb R.W."/>
            <person name="Rogers J."/>
            <person name="Schein J.E."/>
            <person name="Sohrmann M."/>
            <person name="Spieth J."/>
            <person name="Stajich J.E."/>
            <person name="Wei C."/>
            <person name="Willey D."/>
            <person name="Wilson R.K."/>
            <person name="Durbin R."/>
            <person name="Waterston R.H."/>
        </authorList>
    </citation>
    <scope>NUCLEOTIDE SEQUENCE [LARGE SCALE GENOMIC DNA]</scope>
    <source>
        <strain evidence="4 5">AF16</strain>
    </source>
</reference>
<dbReference type="Pfam" id="PF01734">
    <property type="entry name" value="Patatin"/>
    <property type="match status" value="1"/>
</dbReference>
<dbReference type="FunCoup" id="A8X8G8">
    <property type="interactions" value="546"/>
</dbReference>
<dbReference type="Gene3D" id="3.40.1090.10">
    <property type="entry name" value="Cytosolic phospholipase A2 catalytic domain"/>
    <property type="match status" value="1"/>
</dbReference>
<sequence length="202" mass="22738">MKVSSVFLARLKDLKEAEKLALSFSGCGFLGAYNFGAANRLIKDKIIDDFLPADIEKAQGKLHISITNRKRWENVMINKFDSRDHLISCLLASCYIPMYSMGYRGVPPVINEEEYIDGGMTNNLPTFSDVPTITCSPFSSQADICPEDPSTWNVVFGKQTFKASTQNLYRGARALFPPTRHILKQYYEMGQDDAETFIQGKI</sequence>
<dbReference type="AlphaFoldDB" id="A8X8G8"/>
<name>A8X8G8_CAEBR</name>
<feature type="short sequence motif" description="DGA/G" evidence="2">
    <location>
        <begin position="117"/>
        <end position="119"/>
    </location>
</feature>
<dbReference type="Proteomes" id="UP000008549">
    <property type="component" value="Unassembled WGS sequence"/>
</dbReference>
<dbReference type="GO" id="GO:0004806">
    <property type="term" value="F:triacylglycerol lipase activity"/>
    <property type="evidence" value="ECO:0000318"/>
    <property type="project" value="GO_Central"/>
</dbReference>
<dbReference type="GeneID" id="8579176"/>
<dbReference type="InterPro" id="IPR033562">
    <property type="entry name" value="PLPL"/>
</dbReference>
<dbReference type="EMBL" id="HE600998">
    <property type="protein sequence ID" value="CAP28929.2"/>
    <property type="molecule type" value="Genomic_DNA"/>
</dbReference>
<dbReference type="RefSeq" id="XP_045093976.1">
    <property type="nucleotide sequence ID" value="XM_045237591.1"/>
</dbReference>
<dbReference type="GO" id="GO:0019433">
    <property type="term" value="P:triglyceride catabolic process"/>
    <property type="evidence" value="ECO:0000318"/>
    <property type="project" value="GO_Central"/>
</dbReference>
<keyword evidence="1" id="KW-0443">Lipid metabolism</keyword>
<dbReference type="GO" id="GO:0005811">
    <property type="term" value="C:lipid droplet"/>
    <property type="evidence" value="ECO:0000318"/>
    <property type="project" value="GO_Central"/>
</dbReference>
<evidence type="ECO:0000313" key="5">
    <source>
        <dbReference type="Proteomes" id="UP000008549"/>
    </source>
</evidence>
<dbReference type="KEGG" id="cbr:CBG_09699"/>
<dbReference type="InterPro" id="IPR002641">
    <property type="entry name" value="PNPLA_dom"/>
</dbReference>
<evidence type="ECO:0000256" key="1">
    <source>
        <dbReference type="ARBA" id="ARBA00023098"/>
    </source>
</evidence>
<dbReference type="GO" id="GO:0005737">
    <property type="term" value="C:cytoplasm"/>
    <property type="evidence" value="ECO:0000318"/>
    <property type="project" value="GO_Central"/>
</dbReference>
<dbReference type="PANTHER" id="PTHR12406:SF38">
    <property type="entry name" value="PNPLA DOMAIN-CONTAINING PROTEIN"/>
    <property type="match status" value="1"/>
</dbReference>
<dbReference type="STRING" id="6238.A8X8G8"/>
<evidence type="ECO:0000256" key="2">
    <source>
        <dbReference type="PROSITE-ProRule" id="PRU01161"/>
    </source>
</evidence>
<reference evidence="4 5" key="2">
    <citation type="journal article" date="2011" name="PLoS Genet.">
        <title>Caenorhabditis briggsae recombinant inbred line genotypes reveal inter-strain incompatibility and the evolution of recombination.</title>
        <authorList>
            <person name="Ross J.A."/>
            <person name="Koboldt D.C."/>
            <person name="Staisch J.E."/>
            <person name="Chamberlin H.M."/>
            <person name="Gupta B.P."/>
            <person name="Miller R.D."/>
            <person name="Baird S.E."/>
            <person name="Haag E.S."/>
        </authorList>
    </citation>
    <scope>NUCLEOTIDE SEQUENCE [LARGE SCALE GENOMIC DNA]</scope>
    <source>
        <strain evidence="4 5">AF16</strain>
    </source>
</reference>
<dbReference type="GO" id="GO:0055088">
    <property type="term" value="P:lipid homeostasis"/>
    <property type="evidence" value="ECO:0000318"/>
    <property type="project" value="GO_Central"/>
</dbReference>